<feature type="region of interest" description="Disordered" evidence="1">
    <location>
        <begin position="29"/>
        <end position="50"/>
    </location>
</feature>
<dbReference type="EMBL" id="QNUK01000115">
    <property type="protein sequence ID" value="KAF5901295.1"/>
    <property type="molecule type" value="Genomic_DNA"/>
</dbReference>
<feature type="compositionally biased region" description="Basic residues" evidence="1">
    <location>
        <begin position="35"/>
        <end position="50"/>
    </location>
</feature>
<feature type="non-terminal residue" evidence="2">
    <location>
        <position position="119"/>
    </location>
</feature>
<evidence type="ECO:0000256" key="1">
    <source>
        <dbReference type="SAM" id="MobiDB-lite"/>
    </source>
</evidence>
<name>A0A8J4URV3_CLAMG</name>
<comment type="caution">
    <text evidence="2">The sequence shown here is derived from an EMBL/GenBank/DDBJ whole genome shotgun (WGS) entry which is preliminary data.</text>
</comment>
<reference evidence="2" key="1">
    <citation type="submission" date="2020-07" db="EMBL/GenBank/DDBJ databases">
        <title>Clarias magur genome sequencing, assembly and annotation.</title>
        <authorList>
            <person name="Kushwaha B."/>
            <person name="Kumar R."/>
            <person name="Das P."/>
            <person name="Joshi C.G."/>
            <person name="Kumar D."/>
            <person name="Nagpure N.S."/>
            <person name="Pandey M."/>
            <person name="Agarwal S."/>
            <person name="Srivastava S."/>
            <person name="Singh M."/>
            <person name="Sahoo L."/>
            <person name="Jayasankar P."/>
            <person name="Meher P.K."/>
            <person name="Koringa P.G."/>
            <person name="Iquebal M.A."/>
            <person name="Das S.P."/>
            <person name="Bit A."/>
            <person name="Patnaik S."/>
            <person name="Patel N."/>
            <person name="Shah T.M."/>
            <person name="Hinsu A."/>
            <person name="Jena J.K."/>
        </authorList>
    </citation>
    <scope>NUCLEOTIDE SEQUENCE</scope>
    <source>
        <strain evidence="2">CIFAMagur01</strain>
        <tissue evidence="2">Testis</tissue>
    </source>
</reference>
<dbReference type="Proteomes" id="UP000727407">
    <property type="component" value="Unassembled WGS sequence"/>
</dbReference>
<dbReference type="AlphaFoldDB" id="A0A8J4URV3"/>
<accession>A0A8J4URV3</accession>
<organism evidence="2 3">
    <name type="scientific">Clarias magur</name>
    <name type="common">Asian catfish</name>
    <name type="synonym">Macropteronotus magur</name>
    <dbReference type="NCBI Taxonomy" id="1594786"/>
    <lineage>
        <taxon>Eukaryota</taxon>
        <taxon>Metazoa</taxon>
        <taxon>Chordata</taxon>
        <taxon>Craniata</taxon>
        <taxon>Vertebrata</taxon>
        <taxon>Euteleostomi</taxon>
        <taxon>Actinopterygii</taxon>
        <taxon>Neopterygii</taxon>
        <taxon>Teleostei</taxon>
        <taxon>Ostariophysi</taxon>
        <taxon>Siluriformes</taxon>
        <taxon>Clariidae</taxon>
        <taxon>Clarias</taxon>
    </lineage>
</organism>
<protein>
    <submittedName>
        <fullName evidence="2">Exocyst complex protein EXO70</fullName>
    </submittedName>
</protein>
<evidence type="ECO:0000313" key="3">
    <source>
        <dbReference type="Proteomes" id="UP000727407"/>
    </source>
</evidence>
<gene>
    <name evidence="2" type="primary">exo70</name>
    <name evidence="2" type="ORF">DAT39_008991</name>
</gene>
<proteinExistence type="predicted"/>
<evidence type="ECO:0000313" key="2">
    <source>
        <dbReference type="EMBL" id="KAF5901295.1"/>
    </source>
</evidence>
<sequence length="119" mass="13255">MAFSASSPTALLTIGNVLMGRLSMKVPAAAPAECHRRHPEPRRPVRRSRAKISRLHQMRSGCRLDGRKSQTRAIDVRANLALMTWLKCSSPDVCVSTWTTAGADKPECWKAWLEPKRCA</sequence>
<keyword evidence="3" id="KW-1185">Reference proteome</keyword>